<dbReference type="HOGENOM" id="CLU_025776_1_0_10"/>
<sequence length="396" mass="44052" precursor="true">MKTFGFRYPGRSGSILLLFLLLLAACTPAGRQTGSRQQADREAGEVRYARLFTIARENGCTRITVAAADSASRQDPFTYLLVPEEKPVPEDAGEAMVVRIPLKKVTCENGFQVSLLQMLGRSAALAGVSGKQRVGQDDVHRKIDSGELAVTGFMRGMNMERLLKTAPDMVFVNTTGVASDVPGKLRSCGLTPGMFSASLEEHPLGAFEWIRFMGAFFDRDSLADALFRERERAYLDVQARAAAVKRRPSLIAGYSRKGAWSTMGSSRWFATMLDHAGADYLFKGKPFERGHLIGQEAGLSAGMSADFWVNTHFRALSIDDLTGEDSRYGLFRSVRERRVYNNNGSCFANGRSRFWDTGMTEPHLILADLVSIFHPELMPGHKLKYYRRLDRKPLNQ</sequence>
<organism evidence="3 4">
    <name type="scientific">Chlorobium limicola (strain DSM 245 / NBRC 103803 / 6330)</name>
    <dbReference type="NCBI Taxonomy" id="290315"/>
    <lineage>
        <taxon>Bacteria</taxon>
        <taxon>Pseudomonadati</taxon>
        <taxon>Chlorobiota</taxon>
        <taxon>Chlorobiia</taxon>
        <taxon>Chlorobiales</taxon>
        <taxon>Chlorobiaceae</taxon>
        <taxon>Chlorobium/Pelodictyon group</taxon>
        <taxon>Chlorobium</taxon>
    </lineage>
</organism>
<dbReference type="InterPro" id="IPR050902">
    <property type="entry name" value="ABC_Transporter_SBP"/>
</dbReference>
<name>B3EC07_CHLL2</name>
<dbReference type="GO" id="GO:0071281">
    <property type="term" value="P:cellular response to iron ion"/>
    <property type="evidence" value="ECO:0007669"/>
    <property type="project" value="TreeGrafter"/>
</dbReference>
<proteinExistence type="predicted"/>
<feature type="signal peptide" evidence="1">
    <location>
        <begin position="1"/>
        <end position="31"/>
    </location>
</feature>
<dbReference type="PROSITE" id="PS51257">
    <property type="entry name" value="PROKAR_LIPOPROTEIN"/>
    <property type="match status" value="1"/>
</dbReference>
<dbReference type="RefSeq" id="WP_012465961.1">
    <property type="nucleotide sequence ID" value="NC_010803.1"/>
</dbReference>
<evidence type="ECO:0000313" key="4">
    <source>
        <dbReference type="Proteomes" id="UP000008841"/>
    </source>
</evidence>
<dbReference type="PANTHER" id="PTHR30535:SF34">
    <property type="entry name" value="MOLYBDATE-BINDING PROTEIN MOLA"/>
    <property type="match status" value="1"/>
</dbReference>
<dbReference type="EMBL" id="CP001097">
    <property type="protein sequence ID" value="ACD90082.1"/>
    <property type="molecule type" value="Genomic_DNA"/>
</dbReference>
<dbReference type="PROSITE" id="PS50983">
    <property type="entry name" value="FE_B12_PBP"/>
    <property type="match status" value="1"/>
</dbReference>
<dbReference type="AlphaFoldDB" id="B3EC07"/>
<dbReference type="PANTHER" id="PTHR30535">
    <property type="entry name" value="VITAMIN B12-BINDING PROTEIN"/>
    <property type="match status" value="1"/>
</dbReference>
<keyword evidence="1" id="KW-0732">Signal</keyword>
<evidence type="ECO:0000313" key="3">
    <source>
        <dbReference type="EMBL" id="ACD90082.1"/>
    </source>
</evidence>
<reference evidence="3 4" key="1">
    <citation type="submission" date="2008-05" db="EMBL/GenBank/DDBJ databases">
        <title>Complete sequence of Chlorobium limicola DSM 245.</title>
        <authorList>
            <consortium name="US DOE Joint Genome Institute"/>
            <person name="Lucas S."/>
            <person name="Copeland A."/>
            <person name="Lapidus A."/>
            <person name="Glavina del Rio T."/>
            <person name="Dalin E."/>
            <person name="Tice H."/>
            <person name="Bruce D."/>
            <person name="Goodwin L."/>
            <person name="Pitluck S."/>
            <person name="Schmutz J."/>
            <person name="Larimer F."/>
            <person name="Land M."/>
            <person name="Hauser L."/>
            <person name="Kyrpides N."/>
            <person name="Ovchinnikova G."/>
            <person name="Zhao F."/>
            <person name="Li T."/>
            <person name="Liu Z."/>
            <person name="Overmann J."/>
            <person name="Bryant D.A."/>
            <person name="Richardson P."/>
        </authorList>
    </citation>
    <scope>NUCLEOTIDE SEQUENCE [LARGE SCALE GENOMIC DNA]</scope>
    <source>
        <strain evidence="4">DSM 245 / NBRC 103803 / 6330</strain>
    </source>
</reference>
<dbReference type="OrthoDB" id="9812528at2"/>
<gene>
    <name evidence="3" type="ordered locus">Clim_1006</name>
</gene>
<feature type="domain" description="Fe/B12 periplasmic-binding" evidence="2">
    <location>
        <begin position="104"/>
        <end position="377"/>
    </location>
</feature>
<dbReference type="SUPFAM" id="SSF53807">
    <property type="entry name" value="Helical backbone' metal receptor"/>
    <property type="match status" value="1"/>
</dbReference>
<dbReference type="InterPro" id="IPR002491">
    <property type="entry name" value="ABC_transptr_periplasmic_BD"/>
</dbReference>
<dbReference type="KEGG" id="cli:Clim_1006"/>
<dbReference type="eggNOG" id="COG0614">
    <property type="taxonomic scope" value="Bacteria"/>
</dbReference>
<feature type="chain" id="PRO_5002787713" evidence="1">
    <location>
        <begin position="32"/>
        <end position="396"/>
    </location>
</feature>
<dbReference type="STRING" id="290315.Clim_1006"/>
<dbReference type="Proteomes" id="UP000008841">
    <property type="component" value="Chromosome"/>
</dbReference>
<protein>
    <submittedName>
        <fullName evidence="3">Putative iron complex transport system substrate-binding protein</fullName>
    </submittedName>
</protein>
<dbReference type="Pfam" id="PF01497">
    <property type="entry name" value="Peripla_BP_2"/>
    <property type="match status" value="1"/>
</dbReference>
<accession>B3EC07</accession>
<evidence type="ECO:0000259" key="2">
    <source>
        <dbReference type="PROSITE" id="PS50983"/>
    </source>
</evidence>
<evidence type="ECO:0000256" key="1">
    <source>
        <dbReference type="SAM" id="SignalP"/>
    </source>
</evidence>
<dbReference type="Gene3D" id="3.40.50.1980">
    <property type="entry name" value="Nitrogenase molybdenum iron protein domain"/>
    <property type="match status" value="2"/>
</dbReference>